<evidence type="ECO:0008006" key="5">
    <source>
        <dbReference type="Google" id="ProtNLM"/>
    </source>
</evidence>
<protein>
    <recommendedName>
        <fullName evidence="5">GtrA-like protein</fullName>
    </recommendedName>
</protein>
<dbReference type="EMBL" id="LRIE01000082">
    <property type="protein sequence ID" value="KZM34013.1"/>
    <property type="molecule type" value="Genomic_DNA"/>
</dbReference>
<feature type="transmembrane region" description="Helical" evidence="2">
    <location>
        <begin position="95"/>
        <end position="115"/>
    </location>
</feature>
<keyword evidence="2" id="KW-0812">Transmembrane</keyword>
<keyword evidence="2" id="KW-1133">Transmembrane helix</keyword>
<reference evidence="3 4" key="1">
    <citation type="submission" date="2016-01" db="EMBL/GenBank/DDBJ databases">
        <title>Genome sequence of Oerskovia enterophila VJag, an agar and cellulose degrading bacterium.</title>
        <authorList>
            <person name="Poehlein A."/>
            <person name="Jag V."/>
            <person name="Bengelsdorf F."/>
            <person name="Duerre P."/>
            <person name="Daniel R."/>
        </authorList>
    </citation>
    <scope>NUCLEOTIDE SEQUENCE [LARGE SCALE GENOMIC DNA]</scope>
    <source>
        <strain evidence="3 4">VJag</strain>
    </source>
</reference>
<sequence>MDRPNSIRETRVLRSWNDFSERRPAVAQFVVFSLLSTGMTVLQLALMPLIKWVFTMTSLVEQSFQAFAVNTNADGSTFFIFDYAAGALPDGGGGLAYFLAVQITLLVAQVINFFAQRNITFKSSTNIWRAAAWYTVAYVVITFAAAALQGFYKDPIYQFMVDRWGSTGEAGADVVTMIVNALISVVVYFPILKIIFRQEPGPGSDGDGDSGPVPDAVERVPAHAT</sequence>
<dbReference type="AlphaFoldDB" id="A0A163QCE4"/>
<organism evidence="3 4">
    <name type="scientific">Oerskovia enterophila</name>
    <dbReference type="NCBI Taxonomy" id="43678"/>
    <lineage>
        <taxon>Bacteria</taxon>
        <taxon>Bacillati</taxon>
        <taxon>Actinomycetota</taxon>
        <taxon>Actinomycetes</taxon>
        <taxon>Micrococcales</taxon>
        <taxon>Cellulomonadaceae</taxon>
        <taxon>Oerskovia</taxon>
    </lineage>
</organism>
<gene>
    <name evidence="3" type="ORF">OJAG_31630</name>
</gene>
<feature type="transmembrane region" description="Helical" evidence="2">
    <location>
        <begin position="127"/>
        <end position="152"/>
    </location>
</feature>
<keyword evidence="2" id="KW-0472">Membrane</keyword>
<feature type="transmembrane region" description="Helical" evidence="2">
    <location>
        <begin position="29"/>
        <end position="50"/>
    </location>
</feature>
<feature type="region of interest" description="Disordered" evidence="1">
    <location>
        <begin position="202"/>
        <end position="225"/>
    </location>
</feature>
<accession>A0A163QCE4</accession>
<comment type="caution">
    <text evidence="3">The sequence shown here is derived from an EMBL/GenBank/DDBJ whole genome shotgun (WGS) entry which is preliminary data.</text>
</comment>
<dbReference type="STRING" id="43678.OJAG_31630"/>
<evidence type="ECO:0000313" key="4">
    <source>
        <dbReference type="Proteomes" id="UP000076447"/>
    </source>
</evidence>
<feature type="transmembrane region" description="Helical" evidence="2">
    <location>
        <begin position="172"/>
        <end position="191"/>
    </location>
</feature>
<evidence type="ECO:0000313" key="3">
    <source>
        <dbReference type="EMBL" id="KZM34013.1"/>
    </source>
</evidence>
<name>A0A163QCE4_9CELL</name>
<evidence type="ECO:0000256" key="2">
    <source>
        <dbReference type="SAM" id="Phobius"/>
    </source>
</evidence>
<feature type="compositionally biased region" description="Basic and acidic residues" evidence="1">
    <location>
        <begin position="216"/>
        <end position="225"/>
    </location>
</feature>
<dbReference type="RefSeq" id="WP_068709621.1">
    <property type="nucleotide sequence ID" value="NZ_LRIE01000082.1"/>
</dbReference>
<evidence type="ECO:0000256" key="1">
    <source>
        <dbReference type="SAM" id="MobiDB-lite"/>
    </source>
</evidence>
<proteinExistence type="predicted"/>
<dbReference type="Proteomes" id="UP000076447">
    <property type="component" value="Unassembled WGS sequence"/>
</dbReference>
<dbReference type="PATRIC" id="fig|43678.3.peg.3322"/>